<keyword evidence="4" id="KW-1185">Reference proteome</keyword>
<feature type="chain" id="PRO_5034704972" evidence="2">
    <location>
        <begin position="20"/>
        <end position="640"/>
    </location>
</feature>
<evidence type="ECO:0000256" key="2">
    <source>
        <dbReference type="SAM" id="SignalP"/>
    </source>
</evidence>
<evidence type="ECO:0000313" key="3">
    <source>
        <dbReference type="EMBL" id="KAF5676109.1"/>
    </source>
</evidence>
<feature type="compositionally biased region" description="Polar residues" evidence="1">
    <location>
        <begin position="284"/>
        <end position="296"/>
    </location>
</feature>
<feature type="signal peptide" evidence="2">
    <location>
        <begin position="1"/>
        <end position="19"/>
    </location>
</feature>
<organism evidence="3 4">
    <name type="scientific">Fusarium heterosporum</name>
    <dbReference type="NCBI Taxonomy" id="42747"/>
    <lineage>
        <taxon>Eukaryota</taxon>
        <taxon>Fungi</taxon>
        <taxon>Dikarya</taxon>
        <taxon>Ascomycota</taxon>
        <taxon>Pezizomycotina</taxon>
        <taxon>Sordariomycetes</taxon>
        <taxon>Hypocreomycetidae</taxon>
        <taxon>Hypocreales</taxon>
        <taxon>Nectriaceae</taxon>
        <taxon>Fusarium</taxon>
        <taxon>Fusarium heterosporum species complex</taxon>
    </lineage>
</organism>
<dbReference type="AlphaFoldDB" id="A0A8H5TVU6"/>
<evidence type="ECO:0000256" key="1">
    <source>
        <dbReference type="SAM" id="MobiDB-lite"/>
    </source>
</evidence>
<keyword evidence="2" id="KW-0732">Signal</keyword>
<reference evidence="3 4" key="1">
    <citation type="submission" date="2020-05" db="EMBL/GenBank/DDBJ databases">
        <title>Identification and distribution of gene clusters putatively required for synthesis of sphingolipid metabolism inhibitors in phylogenetically diverse species of the filamentous fungus Fusarium.</title>
        <authorList>
            <person name="Kim H.-S."/>
            <person name="Busman M."/>
            <person name="Brown D.W."/>
            <person name="Divon H."/>
            <person name="Uhlig S."/>
            <person name="Proctor R.H."/>
        </authorList>
    </citation>
    <scope>NUCLEOTIDE SEQUENCE [LARGE SCALE GENOMIC DNA]</scope>
    <source>
        <strain evidence="3 4">NRRL 20693</strain>
    </source>
</reference>
<gene>
    <name evidence="3" type="ORF">FHETE_2236</name>
</gene>
<dbReference type="Proteomes" id="UP000567885">
    <property type="component" value="Unassembled WGS sequence"/>
</dbReference>
<proteinExistence type="predicted"/>
<feature type="region of interest" description="Disordered" evidence="1">
    <location>
        <begin position="534"/>
        <end position="553"/>
    </location>
</feature>
<feature type="compositionally biased region" description="Low complexity" evidence="1">
    <location>
        <begin position="297"/>
        <end position="308"/>
    </location>
</feature>
<accession>A0A8H5TVU6</accession>
<comment type="caution">
    <text evidence="3">The sequence shown here is derived from an EMBL/GenBank/DDBJ whole genome shotgun (WGS) entry which is preliminary data.</text>
</comment>
<feature type="region of interest" description="Disordered" evidence="1">
    <location>
        <begin position="283"/>
        <end position="309"/>
    </location>
</feature>
<evidence type="ECO:0000313" key="4">
    <source>
        <dbReference type="Proteomes" id="UP000567885"/>
    </source>
</evidence>
<dbReference type="EMBL" id="JAAGWQ010000035">
    <property type="protein sequence ID" value="KAF5676109.1"/>
    <property type="molecule type" value="Genomic_DNA"/>
</dbReference>
<dbReference type="OrthoDB" id="1896086at2759"/>
<sequence>MKHLLTLALATGLLTRASANDHIPRQTQAPAINPRAEEYFYFLNPPRRDQIVLNPPAPSKVKGSIGVWTEYLTEAGGTTSWIGPDPSYISVETTTSKNAEGAAVTGTVNKAIDVVKHANGGLDMILSPAFREKVEAILKEVPPCTKRKLRRRQGPSCGIEAAARRVLEDEGVADMFSDQVHNEISANAGLDSDADSGYGTDEDGFVEGAEGPAGSEAGETVEAVVLGSEADAAAIAAAAGEVEGAVVVSGITLTAVTFLGILMKAMDTTGKIEPVYHIPPEDIQTVSKTKSETTQRPTSTTSASSCPTGLPDCEDDCKATKIKDAKPTEIPWACSEGDIKGCRCNPKSQEITHFFDDSFENMIQKALKNLNGPDEPEEPEITCPNDFSSVPSEFFGDIADGFCDYIKDDLDIERKDVLFGIDGGKIPILSRRSTRLVRRAPPEDRKYYKDFKFAISWTPAEGECLIAENMCTEAFKKLVLAQPCGQNHGSANNRMTVDAKIDVGCGEFKWNVIPPKEQEPELPGLGAQGCYKRHKQDDVPGGGQDTMASKGCRDHADNKKIKAGDKPVSWSYADDPRISHLRYRISWKEGCKGPEEYSLQNPVDDASCYDLMRANYKSCNNGGAGGFRDAGCLRYEFFVE</sequence>
<name>A0A8H5TVU6_FUSHE</name>
<protein>
    <submittedName>
        <fullName evidence="3">Uncharacterized protein</fullName>
    </submittedName>
</protein>